<sequence length="137" mass="14434">MAILLFHSEKMNAYSCGLIPLIISGVSFAVSIVVKSFYGLALCAFLSGASLGHVTSGLVALIPNLVCKRHVQQAVALVCLLDGTAVQLGGLLSGMVRDAFGSTCYVFGLNACLCFISLPLVFVWACSNQTVKECEKV</sequence>
<evidence type="ECO:0000313" key="3">
    <source>
        <dbReference type="Proteomes" id="UP001152320"/>
    </source>
</evidence>
<name>A0A9Q1BA94_HOLLE</name>
<organism evidence="2 3">
    <name type="scientific">Holothuria leucospilota</name>
    <name type="common">Black long sea cucumber</name>
    <name type="synonym">Mertensiothuria leucospilota</name>
    <dbReference type="NCBI Taxonomy" id="206669"/>
    <lineage>
        <taxon>Eukaryota</taxon>
        <taxon>Metazoa</taxon>
        <taxon>Echinodermata</taxon>
        <taxon>Eleutherozoa</taxon>
        <taxon>Echinozoa</taxon>
        <taxon>Holothuroidea</taxon>
        <taxon>Aspidochirotacea</taxon>
        <taxon>Aspidochirotida</taxon>
        <taxon>Holothuriidae</taxon>
        <taxon>Holothuria</taxon>
    </lineage>
</organism>
<feature type="transmembrane region" description="Helical" evidence="1">
    <location>
        <begin position="74"/>
        <end position="93"/>
    </location>
</feature>
<evidence type="ECO:0000313" key="2">
    <source>
        <dbReference type="EMBL" id="KAJ8020436.1"/>
    </source>
</evidence>
<gene>
    <name evidence="2" type="ORF">HOLleu_40024</name>
</gene>
<dbReference type="InterPro" id="IPR036259">
    <property type="entry name" value="MFS_trans_sf"/>
</dbReference>
<keyword evidence="1" id="KW-0472">Membrane</keyword>
<proteinExistence type="predicted"/>
<evidence type="ECO:0000256" key="1">
    <source>
        <dbReference type="SAM" id="Phobius"/>
    </source>
</evidence>
<protein>
    <submittedName>
        <fullName evidence="2">Uncharacterized protein</fullName>
    </submittedName>
</protein>
<dbReference type="Proteomes" id="UP001152320">
    <property type="component" value="Chromosome 22"/>
</dbReference>
<reference evidence="2" key="1">
    <citation type="submission" date="2021-10" db="EMBL/GenBank/DDBJ databases">
        <title>Tropical sea cucumber genome reveals ecological adaptation and Cuvierian tubules defense mechanism.</title>
        <authorList>
            <person name="Chen T."/>
        </authorList>
    </citation>
    <scope>NUCLEOTIDE SEQUENCE</scope>
    <source>
        <strain evidence="2">Nanhai2018</strain>
        <tissue evidence="2">Muscle</tissue>
    </source>
</reference>
<keyword evidence="1" id="KW-0812">Transmembrane</keyword>
<feature type="transmembrane region" description="Helical" evidence="1">
    <location>
        <begin position="105"/>
        <end position="126"/>
    </location>
</feature>
<keyword evidence="1" id="KW-1133">Transmembrane helix</keyword>
<dbReference type="GO" id="GO:0022857">
    <property type="term" value="F:transmembrane transporter activity"/>
    <property type="evidence" value="ECO:0007669"/>
    <property type="project" value="InterPro"/>
</dbReference>
<keyword evidence="3" id="KW-1185">Reference proteome</keyword>
<dbReference type="SUPFAM" id="SSF103473">
    <property type="entry name" value="MFS general substrate transporter"/>
    <property type="match status" value="1"/>
</dbReference>
<feature type="transmembrane region" description="Helical" evidence="1">
    <location>
        <begin position="38"/>
        <end position="62"/>
    </location>
</feature>
<feature type="transmembrane region" description="Helical" evidence="1">
    <location>
        <begin position="12"/>
        <end position="32"/>
    </location>
</feature>
<dbReference type="Gene3D" id="1.20.1250.20">
    <property type="entry name" value="MFS general substrate transporter like domains"/>
    <property type="match status" value="1"/>
</dbReference>
<dbReference type="Pfam" id="PF07690">
    <property type="entry name" value="MFS_1"/>
    <property type="match status" value="1"/>
</dbReference>
<dbReference type="InterPro" id="IPR011701">
    <property type="entry name" value="MFS"/>
</dbReference>
<comment type="caution">
    <text evidence="2">The sequence shown here is derived from an EMBL/GenBank/DDBJ whole genome shotgun (WGS) entry which is preliminary data.</text>
</comment>
<dbReference type="AlphaFoldDB" id="A0A9Q1BA94"/>
<dbReference type="EMBL" id="JAIZAY010000022">
    <property type="protein sequence ID" value="KAJ8020436.1"/>
    <property type="molecule type" value="Genomic_DNA"/>
</dbReference>
<accession>A0A9Q1BA94</accession>